<dbReference type="EMBL" id="AAKN02044576">
    <property type="status" value="NOT_ANNOTATED_CDS"/>
    <property type="molecule type" value="Genomic_DNA"/>
</dbReference>
<dbReference type="GO" id="GO:0008017">
    <property type="term" value="F:microtubule binding"/>
    <property type="evidence" value="ECO:0007669"/>
    <property type="project" value="TreeGrafter"/>
</dbReference>
<dbReference type="GO" id="GO:0001578">
    <property type="term" value="P:microtubule bundle formation"/>
    <property type="evidence" value="ECO:0007669"/>
    <property type="project" value="TreeGrafter"/>
</dbReference>
<feature type="region of interest" description="Disordered" evidence="3">
    <location>
        <begin position="1"/>
        <end position="38"/>
    </location>
</feature>
<comment type="similarity">
    <text evidence="1">Belongs to the CCSER family.</text>
</comment>
<reference evidence="4" key="2">
    <citation type="submission" date="2025-08" db="UniProtKB">
        <authorList>
            <consortium name="Ensembl"/>
        </authorList>
    </citation>
    <scope>IDENTIFICATION</scope>
    <source>
        <strain evidence="4">2N</strain>
    </source>
</reference>
<evidence type="ECO:0000256" key="1">
    <source>
        <dbReference type="ARBA" id="ARBA00010949"/>
    </source>
</evidence>
<reference evidence="4" key="3">
    <citation type="submission" date="2025-09" db="UniProtKB">
        <authorList>
            <consortium name="Ensembl"/>
        </authorList>
    </citation>
    <scope>IDENTIFICATION</scope>
    <source>
        <strain evidence="4">2N</strain>
    </source>
</reference>
<sequence>PEDAPLDNVDCDNMNRFDRPDRNVRQSQEGFWKRPPQRWSGQERYHLSHADHYHHHGKSDLSSLKYYSLPAAFPDPQTTPREN</sequence>
<dbReference type="GeneTree" id="ENSGT00940000153912"/>
<feature type="compositionally biased region" description="Basic and acidic residues" evidence="3">
    <location>
        <begin position="13"/>
        <end position="24"/>
    </location>
</feature>
<dbReference type="InterPro" id="IPR029627">
    <property type="entry name" value="CCSER"/>
</dbReference>
<accession>A0A286XZY0</accession>
<dbReference type="Proteomes" id="UP000005447">
    <property type="component" value="Unassembled WGS sequence"/>
</dbReference>
<evidence type="ECO:0000313" key="4">
    <source>
        <dbReference type="Ensembl" id="ENSCPOP00000031124.1"/>
    </source>
</evidence>
<dbReference type="PANTHER" id="PTHR22461">
    <property type="entry name" value="SERINE-RICH COILED-COIL DOMAIN-CONTAINING PROTEIN 2-RELATED"/>
    <property type="match status" value="1"/>
</dbReference>
<dbReference type="Bgee" id="ENSCPOG00000003617">
    <property type="expression patterns" value="Expressed in testis and 12 other cell types or tissues"/>
</dbReference>
<keyword evidence="2" id="KW-0175">Coiled coil</keyword>
<gene>
    <name evidence="4" type="primary">CCSER2</name>
</gene>
<dbReference type="EMBL" id="AAKN02044574">
    <property type="status" value="NOT_ANNOTATED_CDS"/>
    <property type="molecule type" value="Genomic_DNA"/>
</dbReference>
<dbReference type="GO" id="GO:0015630">
    <property type="term" value="C:microtubule cytoskeleton"/>
    <property type="evidence" value="ECO:0007669"/>
    <property type="project" value="TreeGrafter"/>
</dbReference>
<evidence type="ECO:0000256" key="3">
    <source>
        <dbReference type="SAM" id="MobiDB-lite"/>
    </source>
</evidence>
<keyword evidence="5" id="KW-1185">Reference proteome</keyword>
<dbReference type="Ensembl" id="ENSCPOT00000039294.1">
    <property type="protein sequence ID" value="ENSCPOP00000031124.1"/>
    <property type="gene ID" value="ENSCPOG00000003617.4"/>
</dbReference>
<dbReference type="EMBL" id="AAKN02044575">
    <property type="status" value="NOT_ANNOTATED_CDS"/>
    <property type="molecule type" value="Genomic_DNA"/>
</dbReference>
<reference evidence="5" key="1">
    <citation type="journal article" date="2011" name="Nature">
        <title>A high-resolution map of human evolutionary constraint using 29 mammals.</title>
        <authorList>
            <person name="Lindblad-Toh K."/>
            <person name="Garber M."/>
            <person name="Zuk O."/>
            <person name="Lin M.F."/>
            <person name="Parker B.J."/>
            <person name="Washietl S."/>
            <person name="Kheradpour P."/>
            <person name="Ernst J."/>
            <person name="Jordan G."/>
            <person name="Mauceli E."/>
            <person name="Ward L.D."/>
            <person name="Lowe C.B."/>
            <person name="Holloway A.K."/>
            <person name="Clamp M."/>
            <person name="Gnerre S."/>
            <person name="Alfoldi J."/>
            <person name="Beal K."/>
            <person name="Chang J."/>
            <person name="Clawson H."/>
            <person name="Cuff J."/>
            <person name="Di Palma F."/>
            <person name="Fitzgerald S."/>
            <person name="Flicek P."/>
            <person name="Guttman M."/>
            <person name="Hubisz M.J."/>
            <person name="Jaffe D.B."/>
            <person name="Jungreis I."/>
            <person name="Kent W.J."/>
            <person name="Kostka D."/>
            <person name="Lara M."/>
            <person name="Martins A.L."/>
            <person name="Massingham T."/>
            <person name="Moltke I."/>
            <person name="Raney B.J."/>
            <person name="Rasmussen M.D."/>
            <person name="Robinson J."/>
            <person name="Stark A."/>
            <person name="Vilella A.J."/>
            <person name="Wen J."/>
            <person name="Xie X."/>
            <person name="Zody M.C."/>
            <person name="Baldwin J."/>
            <person name="Bloom T."/>
            <person name="Chin C.W."/>
            <person name="Heiman D."/>
            <person name="Nicol R."/>
            <person name="Nusbaum C."/>
            <person name="Young S."/>
            <person name="Wilkinson J."/>
            <person name="Worley K.C."/>
            <person name="Kovar C.L."/>
            <person name="Muzny D.M."/>
            <person name="Gibbs R.A."/>
            <person name="Cree A."/>
            <person name="Dihn H.H."/>
            <person name="Fowler G."/>
            <person name="Jhangiani S."/>
            <person name="Joshi V."/>
            <person name="Lee S."/>
            <person name="Lewis L.R."/>
            <person name="Nazareth L.V."/>
            <person name="Okwuonu G."/>
            <person name="Santibanez J."/>
            <person name="Warren W.C."/>
            <person name="Mardis E.R."/>
            <person name="Weinstock G.M."/>
            <person name="Wilson R.K."/>
            <person name="Delehaunty K."/>
            <person name="Dooling D."/>
            <person name="Fronik C."/>
            <person name="Fulton L."/>
            <person name="Fulton B."/>
            <person name="Graves T."/>
            <person name="Minx P."/>
            <person name="Sodergren E."/>
            <person name="Birney E."/>
            <person name="Margulies E.H."/>
            <person name="Herrero J."/>
            <person name="Green E.D."/>
            <person name="Haussler D."/>
            <person name="Siepel A."/>
            <person name="Goldman N."/>
            <person name="Pollard K.S."/>
            <person name="Pedersen J.S."/>
            <person name="Lander E.S."/>
            <person name="Kellis M."/>
        </authorList>
    </citation>
    <scope>NUCLEOTIDE SEQUENCE [LARGE SCALE GENOMIC DNA]</scope>
    <source>
        <strain evidence="5">2N</strain>
    </source>
</reference>
<dbReference type="VEuPathDB" id="HostDB:ENSCPOG00000003617"/>
<organism evidence="4 5">
    <name type="scientific">Cavia porcellus</name>
    <name type="common">Guinea pig</name>
    <dbReference type="NCBI Taxonomy" id="10141"/>
    <lineage>
        <taxon>Eukaryota</taxon>
        <taxon>Metazoa</taxon>
        <taxon>Chordata</taxon>
        <taxon>Craniata</taxon>
        <taxon>Vertebrata</taxon>
        <taxon>Euteleostomi</taxon>
        <taxon>Mammalia</taxon>
        <taxon>Eutheria</taxon>
        <taxon>Euarchontoglires</taxon>
        <taxon>Glires</taxon>
        <taxon>Rodentia</taxon>
        <taxon>Hystricomorpha</taxon>
        <taxon>Caviidae</taxon>
        <taxon>Cavia</taxon>
    </lineage>
</organism>
<dbReference type="AlphaFoldDB" id="A0A286XZY0"/>
<dbReference type="PANTHER" id="PTHR22461:SF2">
    <property type="entry name" value="SERINE-RICH COILED-COIL DOMAIN-CONTAINING PROTEIN 2"/>
    <property type="match status" value="1"/>
</dbReference>
<protein>
    <submittedName>
        <fullName evidence="4">Coiled-coil serine rich protein 2</fullName>
    </submittedName>
</protein>
<evidence type="ECO:0000313" key="5">
    <source>
        <dbReference type="Proteomes" id="UP000005447"/>
    </source>
</evidence>
<proteinExistence type="inferred from homology"/>
<name>A0A286XZY0_CAVPO</name>
<evidence type="ECO:0000256" key="2">
    <source>
        <dbReference type="ARBA" id="ARBA00023054"/>
    </source>
</evidence>